<dbReference type="PROSITE" id="PS51644">
    <property type="entry name" value="HTH_OST"/>
    <property type="match status" value="4"/>
</dbReference>
<feature type="region of interest" description="Disordered" evidence="3">
    <location>
        <begin position="289"/>
        <end position="337"/>
    </location>
</feature>
<evidence type="ECO:0000259" key="4">
    <source>
        <dbReference type="PROSITE" id="PS51644"/>
    </source>
</evidence>
<dbReference type="GO" id="GO:1905762">
    <property type="term" value="F:CCR4-NOT complex binding"/>
    <property type="evidence" value="ECO:0007669"/>
    <property type="project" value="TreeGrafter"/>
</dbReference>
<comment type="caution">
    <text evidence="5">The sequence shown here is derived from an EMBL/GenBank/DDBJ whole genome shotgun (WGS) entry which is preliminary data.</text>
</comment>
<dbReference type="GO" id="GO:0004540">
    <property type="term" value="F:RNA nuclease activity"/>
    <property type="evidence" value="ECO:0007669"/>
    <property type="project" value="InterPro"/>
</dbReference>
<dbReference type="Pfam" id="PF12872">
    <property type="entry name" value="OST-HTH"/>
    <property type="match status" value="3"/>
</dbReference>
<keyword evidence="6" id="KW-1185">Reference proteome</keyword>
<dbReference type="GO" id="GO:0005777">
    <property type="term" value="C:peroxisome"/>
    <property type="evidence" value="ECO:0007669"/>
    <property type="project" value="InterPro"/>
</dbReference>
<evidence type="ECO:0000256" key="2">
    <source>
        <dbReference type="ARBA" id="ARBA00022884"/>
    </source>
</evidence>
<reference evidence="5 6" key="1">
    <citation type="submission" date="2020-08" db="EMBL/GenBank/DDBJ databases">
        <authorList>
            <person name="Hejnol A."/>
        </authorList>
    </citation>
    <scope>NUCLEOTIDE SEQUENCE [LARGE SCALE GENOMIC DNA]</scope>
</reference>
<proteinExistence type="predicted"/>
<dbReference type="Proteomes" id="UP000549394">
    <property type="component" value="Unassembled WGS sequence"/>
</dbReference>
<organism evidence="5 6">
    <name type="scientific">Dimorphilus gyrociliatus</name>
    <dbReference type="NCBI Taxonomy" id="2664684"/>
    <lineage>
        <taxon>Eukaryota</taxon>
        <taxon>Metazoa</taxon>
        <taxon>Spiralia</taxon>
        <taxon>Lophotrochozoa</taxon>
        <taxon>Annelida</taxon>
        <taxon>Polychaeta</taxon>
        <taxon>Polychaeta incertae sedis</taxon>
        <taxon>Dinophilidae</taxon>
        <taxon>Dimorphilus</taxon>
    </lineage>
</organism>
<dbReference type="Gene3D" id="3.30.70.330">
    <property type="match status" value="1"/>
</dbReference>
<dbReference type="SUPFAM" id="SSF54928">
    <property type="entry name" value="RNA-binding domain, RBD"/>
    <property type="match status" value="1"/>
</dbReference>
<dbReference type="Pfam" id="PF11608">
    <property type="entry name" value="RRM_MARF1"/>
    <property type="match status" value="1"/>
</dbReference>
<dbReference type="Gene3D" id="3.30.420.610">
    <property type="entry name" value="LOTUS domain-like"/>
    <property type="match status" value="1"/>
</dbReference>
<dbReference type="CDD" id="cd10910">
    <property type="entry name" value="PIN_limkain_b1_N_like"/>
    <property type="match status" value="1"/>
</dbReference>
<protein>
    <submittedName>
        <fullName evidence="5">DgyrCDS3740</fullName>
    </submittedName>
</protein>
<dbReference type="InterPro" id="IPR034189">
    <property type="entry name" value="MARF1_RRM1"/>
</dbReference>
<dbReference type="InterPro" id="IPR024768">
    <property type="entry name" value="Marf1"/>
</dbReference>
<dbReference type="AlphaFoldDB" id="A0A7I8VE98"/>
<evidence type="ECO:0000313" key="6">
    <source>
        <dbReference type="Proteomes" id="UP000549394"/>
    </source>
</evidence>
<dbReference type="InterPro" id="IPR012677">
    <property type="entry name" value="Nucleotide-bd_a/b_plait_sf"/>
</dbReference>
<feature type="domain" description="HTH OST-type" evidence="4">
    <location>
        <begin position="918"/>
        <end position="992"/>
    </location>
</feature>
<dbReference type="EMBL" id="CAJFCJ010000005">
    <property type="protein sequence ID" value="CAD5114695.1"/>
    <property type="molecule type" value="Genomic_DNA"/>
</dbReference>
<dbReference type="OrthoDB" id="549353at2759"/>
<dbReference type="PANTHER" id="PTHR14379">
    <property type="entry name" value="LIMKAIN B LKAP"/>
    <property type="match status" value="1"/>
</dbReference>
<name>A0A7I8VE98_9ANNE</name>
<keyword evidence="1" id="KW-0677">Repeat</keyword>
<gene>
    <name evidence="5" type="ORF">DGYR_LOCUS3520</name>
</gene>
<dbReference type="InterPro" id="IPR021139">
    <property type="entry name" value="NYN"/>
</dbReference>
<dbReference type="InterPro" id="IPR045602">
    <property type="entry name" value="MARF1_LOTUS"/>
</dbReference>
<accession>A0A7I8VE98</accession>
<dbReference type="PANTHER" id="PTHR14379:SF3">
    <property type="entry name" value="MEIOSIS REGULATOR AND MRNA STABILITY FACTOR 1"/>
    <property type="match status" value="1"/>
</dbReference>
<keyword evidence="2" id="KW-0694">RNA-binding</keyword>
<feature type="compositionally biased region" description="Basic and acidic residues" evidence="3">
    <location>
        <begin position="310"/>
        <end position="334"/>
    </location>
</feature>
<feature type="domain" description="HTH OST-type" evidence="4">
    <location>
        <begin position="633"/>
        <end position="708"/>
    </location>
</feature>
<dbReference type="GO" id="GO:0010468">
    <property type="term" value="P:regulation of gene expression"/>
    <property type="evidence" value="ECO:0007669"/>
    <property type="project" value="InterPro"/>
</dbReference>
<evidence type="ECO:0000256" key="1">
    <source>
        <dbReference type="ARBA" id="ARBA00022737"/>
    </source>
</evidence>
<feature type="domain" description="HTH OST-type" evidence="4">
    <location>
        <begin position="468"/>
        <end position="540"/>
    </location>
</feature>
<dbReference type="InterPro" id="IPR041966">
    <property type="entry name" value="LOTUS-like"/>
</dbReference>
<dbReference type="Gene3D" id="3.40.50.1010">
    <property type="entry name" value="5'-nuclease"/>
    <property type="match status" value="1"/>
</dbReference>
<dbReference type="InterPro" id="IPR025605">
    <property type="entry name" value="OST-HTH/LOTUS_dom"/>
</dbReference>
<feature type="domain" description="HTH OST-type" evidence="4">
    <location>
        <begin position="557"/>
        <end position="632"/>
    </location>
</feature>
<dbReference type="Pfam" id="PF19687">
    <property type="entry name" value="MARF1_LOTUS"/>
    <property type="match status" value="1"/>
</dbReference>
<evidence type="ECO:0000256" key="3">
    <source>
        <dbReference type="SAM" id="MobiDB-lite"/>
    </source>
</evidence>
<dbReference type="InterPro" id="IPR035979">
    <property type="entry name" value="RBD_domain_sf"/>
</dbReference>
<evidence type="ECO:0000313" key="5">
    <source>
        <dbReference type="EMBL" id="CAD5114695.1"/>
    </source>
</evidence>
<sequence>MAVCFPKSDETEMYTLSPQRCVGVFWDIENILVPKEKTAFDIVQAIRSRFYPENTIECEFICVCDVTKQRSAILQSLVDAQVTVAHVPATCKNAADIKLAQSIRRFITTYQSLATIILLSSDINFLPDISDARYRHNCHVILIHNTNVSGAMLASAHHHINIRSLLEQTAPLLQIEDRERQNSNNCTKVLVNNLPDVQPSFRVASRLRKLSENCGGKVLNIAGPTAIMRFSCNTDAQRAKQRMDGQDVFGQKIKLDFLYSDNRRHRKTRIENSSTDSEGNSLQIRSKRQALSAPLKPRNTVTARCPPENKTSDPKTSESRKYSYSEHRRSHELSNGHSVVQTKRYMASYQESFSNQTVDGELEDKYSKAGKLFDDRLRLKEYIVHTLEQSNQFTLRLQVLQRILLEEFSCNFDLLQLFYFSDIIYFWKDNSEVYVTLNKDNEKKPTVDSRSCGKDVDPNYALPHVNLSLRILTPRIHTLIADHGGSLPLDIFPTEYEKHFESMASLLDEDGVSFEHLISCVPGVRISKINKRKVVVARKDGGDDDNEGKIKQINDDKLILLGSEITLMLSQNRGCMISLESFLDHYLCRYNKLCNPKDYGCCNLDDLLNKLKQIVQVLGSGLNRLLTLSHNVQVCRFVKVLVDLVKSENRTRFDIPDILALYRTRYNKEFDPRNYGLCCIEDLLSSIHDPHIKIERENGKTIISYYNENTDIKNLQHKLVRYIMIHHGCVSLSECSKRFPDCKNLTIAAEKFDKTIIQMCVTKKNVKILVLGTEFIRNWFCERLFLYLQGKKVLELKDFKLCTLGIDQRITFEHLGVTNLNELFSLFPEICKIEESIANATVRMNTAEENSKYISRLLPLVMDKTVDGGLDLDLMQKYYQNRYSCGYLSQSVIEHILKDMIVIYDYEDLEQSLVYLTPLYSFARDARQILVKTHSWITTEDFKTYYQDKFKQKLETRIYGKKDIVSLFYSISEVIEIIEHPEKADVLVKLKRDFRPMMRLSTKNRNRLAADFGQLF</sequence>
<dbReference type="GO" id="GO:0003723">
    <property type="term" value="F:RNA binding"/>
    <property type="evidence" value="ECO:0007669"/>
    <property type="project" value="UniProtKB-KW"/>
</dbReference>
<dbReference type="Pfam" id="PF01936">
    <property type="entry name" value="NYN"/>
    <property type="match status" value="1"/>
</dbReference>